<evidence type="ECO:0000256" key="1">
    <source>
        <dbReference type="SAM" id="MobiDB-lite"/>
    </source>
</evidence>
<proteinExistence type="predicted"/>
<sequence>MTCMGIGVIVTTFYVFVLAAIERGFGIPPRSETMPSAVPKRRPSGEERMG</sequence>
<reference evidence="3 4" key="1">
    <citation type="submission" date="2017-04" db="EMBL/GenBank/DDBJ databases">
        <authorList>
            <person name="Afonso C.L."/>
            <person name="Miller P.J."/>
            <person name="Scott M.A."/>
            <person name="Spackman E."/>
            <person name="Goraichik I."/>
            <person name="Dimitrov K.M."/>
            <person name="Suarez D.L."/>
            <person name="Swayne D.E."/>
        </authorList>
    </citation>
    <scope>NUCLEOTIDE SEQUENCE [LARGE SCALE GENOMIC DNA]</scope>
    <source>
        <strain evidence="3 4">A2P</strain>
    </source>
</reference>
<evidence type="ECO:0000313" key="3">
    <source>
        <dbReference type="EMBL" id="SMF90183.1"/>
    </source>
</evidence>
<gene>
    <name evidence="3" type="ORF">SAMN02982917_6994</name>
</gene>
<dbReference type="RefSeq" id="WP_167393453.1">
    <property type="nucleotide sequence ID" value="NZ_FXAK01000009.1"/>
</dbReference>
<dbReference type="STRING" id="286727.SAMN02982917_6994"/>
<protein>
    <submittedName>
        <fullName evidence="3">Uncharacterized protein</fullName>
    </submittedName>
</protein>
<organism evidence="3 4">
    <name type="scientific">Azospirillum oryzae</name>
    <dbReference type="NCBI Taxonomy" id="286727"/>
    <lineage>
        <taxon>Bacteria</taxon>
        <taxon>Pseudomonadati</taxon>
        <taxon>Pseudomonadota</taxon>
        <taxon>Alphaproteobacteria</taxon>
        <taxon>Rhodospirillales</taxon>
        <taxon>Azospirillaceae</taxon>
        <taxon>Azospirillum</taxon>
    </lineage>
</organism>
<dbReference type="EMBL" id="FXAK01000009">
    <property type="protein sequence ID" value="SMF90183.1"/>
    <property type="molecule type" value="Genomic_DNA"/>
</dbReference>
<keyword evidence="2" id="KW-0812">Transmembrane</keyword>
<feature type="region of interest" description="Disordered" evidence="1">
    <location>
        <begin position="29"/>
        <end position="50"/>
    </location>
</feature>
<dbReference type="Proteomes" id="UP000192936">
    <property type="component" value="Unassembled WGS sequence"/>
</dbReference>
<keyword evidence="2" id="KW-0472">Membrane</keyword>
<dbReference type="AlphaFoldDB" id="A0A1X7HQZ0"/>
<keyword evidence="2" id="KW-1133">Transmembrane helix</keyword>
<feature type="transmembrane region" description="Helical" evidence="2">
    <location>
        <begin position="6"/>
        <end position="25"/>
    </location>
</feature>
<name>A0A1X7HQZ0_9PROT</name>
<accession>A0A1X7HQZ0</accession>
<evidence type="ECO:0000313" key="4">
    <source>
        <dbReference type="Proteomes" id="UP000192936"/>
    </source>
</evidence>
<evidence type="ECO:0000256" key="2">
    <source>
        <dbReference type="SAM" id="Phobius"/>
    </source>
</evidence>